<protein>
    <submittedName>
        <fullName evidence="1">Uncharacterized protein</fullName>
    </submittedName>
</protein>
<evidence type="ECO:0000313" key="1">
    <source>
        <dbReference type="EMBL" id="KAL2512484.1"/>
    </source>
</evidence>
<reference evidence="2" key="1">
    <citation type="submission" date="2024-07" db="EMBL/GenBank/DDBJ databases">
        <title>Two chromosome-level genome assemblies of Korean endemic species Abeliophyllum distichum and Forsythia ovata (Oleaceae).</title>
        <authorList>
            <person name="Jang H."/>
        </authorList>
    </citation>
    <scope>NUCLEOTIDE SEQUENCE [LARGE SCALE GENOMIC DNA]</scope>
</reference>
<name>A0ABD1TII6_9LAMI</name>
<proteinExistence type="predicted"/>
<accession>A0ABD1TII6</accession>
<evidence type="ECO:0000313" key="2">
    <source>
        <dbReference type="Proteomes" id="UP001604336"/>
    </source>
</evidence>
<sequence length="112" mass="12257">MFISISKNGSISTTISAGASPLNLLHKPSHFSEDVDSTCSTPYVSVPSSPGHASSLPSGYFFSAPASPMHFLFVQRESRTVFFQVQAGFFKVKIWVVFSSLSFVQDCRQMDP</sequence>
<keyword evidence="2" id="KW-1185">Reference proteome</keyword>
<gene>
    <name evidence="1" type="ORF">Adt_18084</name>
</gene>
<organism evidence="1 2">
    <name type="scientific">Abeliophyllum distichum</name>
    <dbReference type="NCBI Taxonomy" id="126358"/>
    <lineage>
        <taxon>Eukaryota</taxon>
        <taxon>Viridiplantae</taxon>
        <taxon>Streptophyta</taxon>
        <taxon>Embryophyta</taxon>
        <taxon>Tracheophyta</taxon>
        <taxon>Spermatophyta</taxon>
        <taxon>Magnoliopsida</taxon>
        <taxon>eudicotyledons</taxon>
        <taxon>Gunneridae</taxon>
        <taxon>Pentapetalae</taxon>
        <taxon>asterids</taxon>
        <taxon>lamiids</taxon>
        <taxon>Lamiales</taxon>
        <taxon>Oleaceae</taxon>
        <taxon>Forsythieae</taxon>
        <taxon>Abeliophyllum</taxon>
    </lineage>
</organism>
<comment type="caution">
    <text evidence="1">The sequence shown here is derived from an EMBL/GenBank/DDBJ whole genome shotgun (WGS) entry which is preliminary data.</text>
</comment>
<dbReference type="EMBL" id="JBFOLK010000005">
    <property type="protein sequence ID" value="KAL2512484.1"/>
    <property type="molecule type" value="Genomic_DNA"/>
</dbReference>
<dbReference type="AlphaFoldDB" id="A0ABD1TII6"/>
<dbReference type="Proteomes" id="UP001604336">
    <property type="component" value="Unassembled WGS sequence"/>
</dbReference>